<reference evidence="4" key="2">
    <citation type="journal article" date="2014" name="ISME J.">
        <title>Microbial stratification in low pH oxic and suboxic macroscopic growths along an acid mine drainage.</title>
        <authorList>
            <person name="Mendez-Garcia C."/>
            <person name="Mesa V."/>
            <person name="Sprenger R.R."/>
            <person name="Richter M."/>
            <person name="Diez M.S."/>
            <person name="Solano J."/>
            <person name="Bargiela R."/>
            <person name="Golyshina O.V."/>
            <person name="Manteca A."/>
            <person name="Ramos J.L."/>
            <person name="Gallego J.R."/>
            <person name="Llorente I."/>
            <person name="Martins Dos Santos V.A."/>
            <person name="Jensen O.N."/>
            <person name="Pelaez A.I."/>
            <person name="Sanchez J."/>
            <person name="Ferrer M."/>
        </authorList>
    </citation>
    <scope>NUCLEOTIDE SEQUENCE</scope>
</reference>
<accession>T0ZQT0</accession>
<feature type="region of interest" description="Disordered" evidence="1">
    <location>
        <begin position="227"/>
        <end position="259"/>
    </location>
</feature>
<organism evidence="4">
    <name type="scientific">mine drainage metagenome</name>
    <dbReference type="NCBI Taxonomy" id="410659"/>
    <lineage>
        <taxon>unclassified sequences</taxon>
        <taxon>metagenomes</taxon>
        <taxon>ecological metagenomes</taxon>
    </lineage>
</organism>
<dbReference type="Gene3D" id="2.40.50.1010">
    <property type="match status" value="1"/>
</dbReference>
<dbReference type="Pfam" id="PF23783">
    <property type="entry name" value="Zn_ribbon_TiaS"/>
    <property type="match status" value="1"/>
</dbReference>
<evidence type="ECO:0000313" key="4">
    <source>
        <dbReference type="EMBL" id="EQD50651.1"/>
    </source>
</evidence>
<evidence type="ECO:0000259" key="2">
    <source>
        <dbReference type="Pfam" id="PF08489"/>
    </source>
</evidence>
<dbReference type="InterPro" id="IPR013696">
    <property type="entry name" value="TiaS_FLD"/>
</dbReference>
<proteinExistence type="predicted"/>
<dbReference type="AlphaFoldDB" id="T0ZQT0"/>
<reference evidence="4" key="1">
    <citation type="submission" date="2013-08" db="EMBL/GenBank/DDBJ databases">
        <authorList>
            <person name="Mendez C."/>
            <person name="Richter M."/>
            <person name="Ferrer M."/>
            <person name="Sanchez J."/>
        </authorList>
    </citation>
    <scope>NUCLEOTIDE SEQUENCE</scope>
</reference>
<gene>
    <name evidence="4" type="ORF">B2A_07231</name>
</gene>
<dbReference type="InterPro" id="IPR055394">
    <property type="entry name" value="Zn_ribbon_TiaS"/>
</dbReference>
<sequence length="259" mass="29063">TFELITYRHPDRWGTERIIDPDEVRSVAARHPELFLCYDRRTRRLLVAPHTACPILYGLRATDLRAARSAHRELTRTEPWERWLLFTTNQGSGDHLRPGTFADLGPYESAVVVGRVAGDPIARRGGHVELRLTDEFGVSRSCFAFEPTKTLPKAAQQLRDGDRVRIWGSRGASETIHLEGLELVARSVRSLPSRPPPCPVCRRQMHSLGRGRGFRCDGCRSRAPPEAARALPERAGWPRGAVHPTPSARRHLAPRSPEA</sequence>
<dbReference type="Pfam" id="PF08489">
    <property type="entry name" value="TiaS_FLD"/>
    <property type="match status" value="1"/>
</dbReference>
<protein>
    <submittedName>
        <fullName evidence="4">Uncharacterized protein</fullName>
    </submittedName>
</protein>
<feature type="domain" description="TiaS FLD" evidence="2">
    <location>
        <begin position="1"/>
        <end position="95"/>
    </location>
</feature>
<dbReference type="Gene3D" id="3.90.600.20">
    <property type="match status" value="1"/>
</dbReference>
<name>T0ZQT0_9ZZZZ</name>
<feature type="domain" description="TiaS C-terminal zinc ribbon" evidence="3">
    <location>
        <begin position="195"/>
        <end position="224"/>
    </location>
</feature>
<evidence type="ECO:0000259" key="3">
    <source>
        <dbReference type="Pfam" id="PF23783"/>
    </source>
</evidence>
<feature type="non-terminal residue" evidence="4">
    <location>
        <position position="1"/>
    </location>
</feature>
<dbReference type="PANTHER" id="PTHR40705">
    <property type="entry name" value="TRNA(ILE2) 2-AGMATINYLCYTIDINE SYNTHETASE TIAS"/>
    <property type="match status" value="1"/>
</dbReference>
<comment type="caution">
    <text evidence="4">The sequence shown here is derived from an EMBL/GenBank/DDBJ whole genome shotgun (WGS) entry which is preliminary data.</text>
</comment>
<evidence type="ECO:0000256" key="1">
    <source>
        <dbReference type="SAM" id="MobiDB-lite"/>
    </source>
</evidence>
<dbReference type="EMBL" id="AUZZ01005174">
    <property type="protein sequence ID" value="EQD50651.1"/>
    <property type="molecule type" value="Genomic_DNA"/>
</dbReference>
<dbReference type="PANTHER" id="PTHR40705:SF2">
    <property type="entry name" value="DUF1743 DOMAIN-CONTAINING PROTEIN"/>
    <property type="match status" value="1"/>
</dbReference>